<dbReference type="Gene3D" id="3.40.50.1000">
    <property type="entry name" value="HAD superfamily/HAD-like"/>
    <property type="match status" value="1"/>
</dbReference>
<reference evidence="2" key="1">
    <citation type="journal article" date="2019" name="Int. J. Syst. Evol. Microbiol.">
        <title>The Global Catalogue of Microorganisms (GCM) 10K type strain sequencing project: providing services to taxonomists for standard genome sequencing and annotation.</title>
        <authorList>
            <consortium name="The Broad Institute Genomics Platform"/>
            <consortium name="The Broad Institute Genome Sequencing Center for Infectious Disease"/>
            <person name="Wu L."/>
            <person name="Ma J."/>
        </authorList>
    </citation>
    <scope>NUCLEOTIDE SEQUENCE [LARGE SCALE GENOMIC DNA]</scope>
    <source>
        <strain evidence="2">CCUG 60524</strain>
    </source>
</reference>
<evidence type="ECO:0000313" key="1">
    <source>
        <dbReference type="EMBL" id="MFD0980385.1"/>
    </source>
</evidence>
<dbReference type="InterPro" id="IPR006439">
    <property type="entry name" value="HAD-SF_hydro_IA"/>
</dbReference>
<dbReference type="SFLD" id="SFLDS00003">
    <property type="entry name" value="Haloacid_Dehalogenase"/>
    <property type="match status" value="1"/>
</dbReference>
<dbReference type="InterPro" id="IPR023214">
    <property type="entry name" value="HAD_sf"/>
</dbReference>
<dbReference type="PANTHER" id="PTHR43434">
    <property type="entry name" value="PHOSPHOGLYCOLATE PHOSPHATASE"/>
    <property type="match status" value="1"/>
</dbReference>
<organism evidence="1 2">
    <name type="scientific">Tropicimonas aquimaris</name>
    <dbReference type="NCBI Taxonomy" id="914152"/>
    <lineage>
        <taxon>Bacteria</taxon>
        <taxon>Pseudomonadati</taxon>
        <taxon>Pseudomonadota</taxon>
        <taxon>Alphaproteobacteria</taxon>
        <taxon>Rhodobacterales</taxon>
        <taxon>Roseobacteraceae</taxon>
        <taxon>Tropicimonas</taxon>
    </lineage>
</organism>
<dbReference type="PANTHER" id="PTHR43434:SF24">
    <property type="entry name" value="HYDROLASE-RELATED"/>
    <property type="match status" value="1"/>
</dbReference>
<dbReference type="SFLD" id="SFLDG01135">
    <property type="entry name" value="C1.5.6:_HAD__Beta-PGM__Phospha"/>
    <property type="match status" value="1"/>
</dbReference>
<dbReference type="EMBL" id="JBHTJT010000021">
    <property type="protein sequence ID" value="MFD0980385.1"/>
    <property type="molecule type" value="Genomic_DNA"/>
</dbReference>
<name>A0ABW3IQM8_9RHOB</name>
<protein>
    <submittedName>
        <fullName evidence="1">HAD-IA family hydrolase</fullName>
    </submittedName>
</protein>
<evidence type="ECO:0000313" key="2">
    <source>
        <dbReference type="Proteomes" id="UP001597108"/>
    </source>
</evidence>
<dbReference type="InterPro" id="IPR050155">
    <property type="entry name" value="HAD-like_hydrolase_sf"/>
</dbReference>
<accession>A0ABW3IQM8</accession>
<dbReference type="InterPro" id="IPR023198">
    <property type="entry name" value="PGP-like_dom2"/>
</dbReference>
<dbReference type="Gene3D" id="1.10.150.240">
    <property type="entry name" value="Putative phosphatase, domain 2"/>
    <property type="match status" value="1"/>
</dbReference>
<keyword evidence="1" id="KW-0378">Hydrolase</keyword>
<dbReference type="RefSeq" id="WP_386074758.1">
    <property type="nucleotide sequence ID" value="NZ_JBHTJT010000021.1"/>
</dbReference>
<comment type="caution">
    <text evidence="1">The sequence shown here is derived from an EMBL/GenBank/DDBJ whole genome shotgun (WGS) entry which is preliminary data.</text>
</comment>
<dbReference type="InterPro" id="IPR036412">
    <property type="entry name" value="HAD-like_sf"/>
</dbReference>
<dbReference type="NCBIfam" id="TIGR01549">
    <property type="entry name" value="HAD-SF-IA-v1"/>
    <property type="match status" value="1"/>
</dbReference>
<gene>
    <name evidence="1" type="ORF">ACFQ2S_12055</name>
</gene>
<dbReference type="SUPFAM" id="SSF56784">
    <property type="entry name" value="HAD-like"/>
    <property type="match status" value="1"/>
</dbReference>
<proteinExistence type="predicted"/>
<dbReference type="InterPro" id="IPR041492">
    <property type="entry name" value="HAD_2"/>
</dbReference>
<dbReference type="Proteomes" id="UP001597108">
    <property type="component" value="Unassembled WGS sequence"/>
</dbReference>
<dbReference type="GO" id="GO:0016787">
    <property type="term" value="F:hydrolase activity"/>
    <property type="evidence" value="ECO:0007669"/>
    <property type="project" value="UniProtKB-KW"/>
</dbReference>
<dbReference type="Pfam" id="PF13419">
    <property type="entry name" value="HAD_2"/>
    <property type="match status" value="1"/>
</dbReference>
<dbReference type="SFLD" id="SFLDG01129">
    <property type="entry name" value="C1.5:_HAD__Beta-PGM__Phosphata"/>
    <property type="match status" value="1"/>
</dbReference>
<keyword evidence="2" id="KW-1185">Reference proteome</keyword>
<sequence length="228" mass="24210">MSHSPLRLVIFDVDGTLVDSQAHIVAAMDAAYGGLGMQPPPRETVLSIVGLSLPVAMAQLSPELDTEAQEALVEGYKNSFSSLRSTGAPEQMSPLYPGAREVIDALLARDDVLVGIATGKSRRGLDHLLLAHGLTGAFVTEQVADHHPSKPHPSMVLTALAETGVQAWDAVMIGDTSFDMEMGSAARVRTLGVSWGYHPTETLTRAGAGAIVDRYADLPAAIERIWES</sequence>